<dbReference type="EMBL" id="GBXM01014361">
    <property type="protein sequence ID" value="JAH94216.1"/>
    <property type="molecule type" value="Transcribed_RNA"/>
</dbReference>
<accession>A0A0E9WVG5</accession>
<name>A0A0E9WVG5_ANGAN</name>
<reference evidence="1" key="1">
    <citation type="submission" date="2014-11" db="EMBL/GenBank/DDBJ databases">
        <authorList>
            <person name="Amaro Gonzalez C."/>
        </authorList>
    </citation>
    <scope>NUCLEOTIDE SEQUENCE</scope>
</reference>
<sequence>MHDLGKPSVCLDLQSKLNKTLQLNSQYICRNIYYNVAHKQNYSRLRQLRFQNRTSCVKYRRPL</sequence>
<evidence type="ECO:0000313" key="1">
    <source>
        <dbReference type="EMBL" id="JAH94216.1"/>
    </source>
</evidence>
<dbReference type="AlphaFoldDB" id="A0A0E9WVG5"/>
<reference evidence="1" key="2">
    <citation type="journal article" date="2015" name="Fish Shellfish Immunol.">
        <title>Early steps in the European eel (Anguilla anguilla)-Vibrio vulnificus interaction in the gills: Role of the RtxA13 toxin.</title>
        <authorList>
            <person name="Callol A."/>
            <person name="Pajuelo D."/>
            <person name="Ebbesson L."/>
            <person name="Teles M."/>
            <person name="MacKenzie S."/>
            <person name="Amaro C."/>
        </authorList>
    </citation>
    <scope>NUCLEOTIDE SEQUENCE</scope>
</reference>
<protein>
    <submittedName>
        <fullName evidence="1">Uncharacterized protein</fullName>
    </submittedName>
</protein>
<organism evidence="1">
    <name type="scientific">Anguilla anguilla</name>
    <name type="common">European freshwater eel</name>
    <name type="synonym">Muraena anguilla</name>
    <dbReference type="NCBI Taxonomy" id="7936"/>
    <lineage>
        <taxon>Eukaryota</taxon>
        <taxon>Metazoa</taxon>
        <taxon>Chordata</taxon>
        <taxon>Craniata</taxon>
        <taxon>Vertebrata</taxon>
        <taxon>Euteleostomi</taxon>
        <taxon>Actinopterygii</taxon>
        <taxon>Neopterygii</taxon>
        <taxon>Teleostei</taxon>
        <taxon>Anguilliformes</taxon>
        <taxon>Anguillidae</taxon>
        <taxon>Anguilla</taxon>
    </lineage>
</organism>
<proteinExistence type="predicted"/>